<dbReference type="Pfam" id="PF16331">
    <property type="entry name" value="TolA_bind_tri"/>
    <property type="match status" value="1"/>
</dbReference>
<keyword evidence="1" id="KW-0132">Cell division</keyword>
<dbReference type="InterPro" id="IPR034706">
    <property type="entry name" value="CpoB"/>
</dbReference>
<feature type="domain" description="YbgF trimerisation" evidence="4">
    <location>
        <begin position="44"/>
        <end position="101"/>
    </location>
</feature>
<sequence precursor="true">MHIPFRNALRMLPILAASHSLQAATLTDASTPVLGAEVSSATSGQHAANAQLLLQIQQLQQEMQMLRNVVERQQKAIVQLQKDGRDRYLDADRRLTDLSQQLSDVKNQKTPASSSDQSSGLPVVSGTAKEAYQAAYALVKQQKFDQAITAYQGFIKNYPDSSLQPNAYYWLGELYMVKDLTQEAERVFRTVVETYPKSLKVPDASYKLGLVFARYGQMDKAKAQMNEVKSKFPKTTASKLADQFLDTQK</sequence>
<keyword evidence="1" id="KW-0574">Periplasm</keyword>
<feature type="repeat" description="TPR" evidence="2">
    <location>
        <begin position="165"/>
        <end position="198"/>
    </location>
</feature>
<evidence type="ECO:0000256" key="3">
    <source>
        <dbReference type="SAM" id="MobiDB-lite"/>
    </source>
</evidence>
<comment type="caution">
    <text evidence="5">The sequence shown here is derived from an EMBL/GenBank/DDBJ whole genome shotgun (WGS) entry which is preliminary data.</text>
</comment>
<feature type="signal peptide" evidence="1">
    <location>
        <begin position="1"/>
        <end position="23"/>
    </location>
</feature>
<evidence type="ECO:0000313" key="6">
    <source>
        <dbReference type="Proteomes" id="UP000190064"/>
    </source>
</evidence>
<dbReference type="NCBIfam" id="TIGR02795">
    <property type="entry name" value="tol_pal_ybgF"/>
    <property type="match status" value="1"/>
</dbReference>
<dbReference type="GO" id="GO:0043093">
    <property type="term" value="P:FtsZ-dependent cytokinesis"/>
    <property type="evidence" value="ECO:0007669"/>
    <property type="project" value="UniProtKB-UniRule"/>
</dbReference>
<dbReference type="STRING" id="966.BTA35_0205910"/>
<keyword evidence="1" id="KW-0732">Signal</keyword>
<keyword evidence="1" id="KW-0131">Cell cycle</keyword>
<evidence type="ECO:0000313" key="5">
    <source>
        <dbReference type="EMBL" id="OOV87572.1"/>
    </source>
</evidence>
<dbReference type="Gene3D" id="1.25.40.10">
    <property type="entry name" value="Tetratricopeptide repeat domain"/>
    <property type="match status" value="1"/>
</dbReference>
<feature type="chain" id="PRO_5010592581" description="Cell division coordinator CpoB" evidence="1">
    <location>
        <begin position="24"/>
        <end position="249"/>
    </location>
</feature>
<protein>
    <recommendedName>
        <fullName evidence="1">Cell division coordinator CpoB</fullName>
    </recommendedName>
</protein>
<evidence type="ECO:0000256" key="2">
    <source>
        <dbReference type="PROSITE-ProRule" id="PRU00339"/>
    </source>
</evidence>
<keyword evidence="6" id="KW-1185">Reference proteome</keyword>
<accession>A0A1T1HCN5</accession>
<dbReference type="Pfam" id="PF13432">
    <property type="entry name" value="TPR_16"/>
    <property type="match status" value="1"/>
</dbReference>
<comment type="function">
    <text evidence="1">Mediates coordination of peptidoglycan synthesis and outer membrane constriction during cell division.</text>
</comment>
<feature type="region of interest" description="Disordered" evidence="3">
    <location>
        <begin position="100"/>
        <end position="122"/>
    </location>
</feature>
<feature type="compositionally biased region" description="Polar residues" evidence="3">
    <location>
        <begin position="100"/>
        <end position="120"/>
    </location>
</feature>
<comment type="subcellular location">
    <subcellularLocation>
        <location evidence="1">Periplasm</location>
    </subcellularLocation>
</comment>
<dbReference type="PROSITE" id="PS50005">
    <property type="entry name" value="TPR"/>
    <property type="match status" value="1"/>
</dbReference>
<organism evidence="5 6">
    <name type="scientific">Oceanospirillum linum</name>
    <dbReference type="NCBI Taxonomy" id="966"/>
    <lineage>
        <taxon>Bacteria</taxon>
        <taxon>Pseudomonadati</taxon>
        <taxon>Pseudomonadota</taxon>
        <taxon>Gammaproteobacteria</taxon>
        <taxon>Oceanospirillales</taxon>
        <taxon>Oceanospirillaceae</taxon>
        <taxon>Oceanospirillum</taxon>
    </lineage>
</organism>
<evidence type="ECO:0000256" key="1">
    <source>
        <dbReference type="HAMAP-Rule" id="MF_02066"/>
    </source>
</evidence>
<reference evidence="5" key="1">
    <citation type="submission" date="2017-02" db="EMBL/GenBank/DDBJ databases">
        <title>Draft Genome Sequence of the Salt Water Bacterium Oceanospirillum linum ATCC 11336.</title>
        <authorList>
            <person name="Trachtenberg A.M."/>
            <person name="Carney J.G."/>
            <person name="Linnane J.D."/>
            <person name="Rheaume B.A."/>
            <person name="Pitts N.L."/>
            <person name="Mykles D.L."/>
            <person name="Maclea K.S."/>
        </authorList>
    </citation>
    <scope>NUCLEOTIDE SEQUENCE [LARGE SCALE GENOMIC DNA]</scope>
    <source>
        <strain evidence="5">ATCC 11336</strain>
    </source>
</reference>
<gene>
    <name evidence="1" type="primary">cpoB</name>
    <name evidence="5" type="ORF">BTA35_0205910</name>
</gene>
<dbReference type="GO" id="GO:0030288">
    <property type="term" value="C:outer membrane-bounded periplasmic space"/>
    <property type="evidence" value="ECO:0007669"/>
    <property type="project" value="UniProtKB-UniRule"/>
</dbReference>
<proteinExistence type="inferred from homology"/>
<dbReference type="InterPro" id="IPR032519">
    <property type="entry name" value="YbgF_tri"/>
</dbReference>
<dbReference type="InterPro" id="IPR019734">
    <property type="entry name" value="TPR_rpt"/>
</dbReference>
<dbReference type="Pfam" id="PF13174">
    <property type="entry name" value="TPR_6"/>
    <property type="match status" value="1"/>
</dbReference>
<dbReference type="AlphaFoldDB" id="A0A1T1HCN5"/>
<dbReference type="InterPro" id="IPR011990">
    <property type="entry name" value="TPR-like_helical_dom_sf"/>
</dbReference>
<dbReference type="GO" id="GO:0070206">
    <property type="term" value="P:protein trimerization"/>
    <property type="evidence" value="ECO:0007669"/>
    <property type="project" value="InterPro"/>
</dbReference>
<dbReference type="EMBL" id="MTSD02000002">
    <property type="protein sequence ID" value="OOV87572.1"/>
    <property type="molecule type" value="Genomic_DNA"/>
</dbReference>
<keyword evidence="2" id="KW-0802">TPR repeat</keyword>
<dbReference type="InterPro" id="IPR014162">
    <property type="entry name" value="CpoB_C"/>
</dbReference>
<comment type="similarity">
    <text evidence="1">Belongs to the CpoB family.</text>
</comment>
<name>A0A1T1HCN5_OCELI</name>
<dbReference type="HAMAP" id="MF_02066">
    <property type="entry name" value="CpoB"/>
    <property type="match status" value="1"/>
</dbReference>
<dbReference type="Gene3D" id="1.20.5.110">
    <property type="match status" value="1"/>
</dbReference>
<evidence type="ECO:0000259" key="4">
    <source>
        <dbReference type="Pfam" id="PF16331"/>
    </source>
</evidence>
<dbReference type="Proteomes" id="UP000190064">
    <property type="component" value="Unassembled WGS sequence"/>
</dbReference>
<dbReference type="SUPFAM" id="SSF48452">
    <property type="entry name" value="TPR-like"/>
    <property type="match status" value="1"/>
</dbReference>